<proteinExistence type="predicted"/>
<dbReference type="AlphaFoldDB" id="A0A6G5A1W3"/>
<sequence>MHHLTFTFILTKVVLHKAADIIMASMLDLYSSTMKRTPIRFFFFTCDIFLRRNVFSITATLEGYIKLFCLFFNRG</sequence>
<evidence type="ECO:0000313" key="1">
    <source>
        <dbReference type="EMBL" id="NIE44568.1"/>
    </source>
</evidence>
<protein>
    <submittedName>
        <fullName evidence="1">Putative secreted protein</fullName>
    </submittedName>
</protein>
<reference evidence="1" key="1">
    <citation type="submission" date="2020-03" db="EMBL/GenBank/DDBJ databases">
        <title>A transcriptome and proteome of the tick Rhipicephalus microplus shaped by the genetic composition of its hosts and developmental stage.</title>
        <authorList>
            <person name="Garcia G.R."/>
            <person name="Ribeiro J.M.C."/>
            <person name="Maruyama S.R."/>
            <person name="Gardinasse L.G."/>
            <person name="Nelson K."/>
            <person name="Ferreira B.R."/>
            <person name="Andrade T.G."/>
            <person name="Santos I.K.F.M."/>
        </authorList>
    </citation>
    <scope>NUCLEOTIDE SEQUENCE</scope>
    <source>
        <strain evidence="1">NSGR</strain>
        <tissue evidence="1">Salivary glands</tissue>
    </source>
</reference>
<accession>A0A6G5A1W3</accession>
<organism evidence="1">
    <name type="scientific">Rhipicephalus microplus</name>
    <name type="common">Cattle tick</name>
    <name type="synonym">Boophilus microplus</name>
    <dbReference type="NCBI Taxonomy" id="6941"/>
    <lineage>
        <taxon>Eukaryota</taxon>
        <taxon>Metazoa</taxon>
        <taxon>Ecdysozoa</taxon>
        <taxon>Arthropoda</taxon>
        <taxon>Chelicerata</taxon>
        <taxon>Arachnida</taxon>
        <taxon>Acari</taxon>
        <taxon>Parasitiformes</taxon>
        <taxon>Ixodida</taxon>
        <taxon>Ixodoidea</taxon>
        <taxon>Ixodidae</taxon>
        <taxon>Rhipicephalinae</taxon>
        <taxon>Rhipicephalus</taxon>
        <taxon>Boophilus</taxon>
    </lineage>
</organism>
<name>A0A6G5A1W3_RHIMP</name>
<dbReference type="EMBL" id="GIKN01002295">
    <property type="protein sequence ID" value="NIE44568.1"/>
    <property type="molecule type" value="Transcribed_RNA"/>
</dbReference>